<sequence length="167" mass="19539">MRFRAAHGVDHYRDLILKYKARRAHRDRETVVDAWYRFDFEAVVEDGSRAVHIHDDLGFFFQKNSGTVRSARLDDEVYYKYGVFSLTEKGGCLADSEVAFNLTREDLRRYVAWSQQLLRENIAMMRSLKDSSVVLSKFSELGEVDLVHMEREFLCDLEPAFSAAWRT</sequence>
<protein>
    <submittedName>
        <fullName evidence="1">Uncharacterized protein</fullName>
    </submittedName>
</protein>
<keyword evidence="2" id="KW-1185">Reference proteome</keyword>
<organism evidence="1 2">
    <name type="scientific">Caulobacter ginsengisoli</name>
    <dbReference type="NCBI Taxonomy" id="400775"/>
    <lineage>
        <taxon>Bacteria</taxon>
        <taxon>Pseudomonadati</taxon>
        <taxon>Pseudomonadota</taxon>
        <taxon>Alphaproteobacteria</taxon>
        <taxon>Caulobacterales</taxon>
        <taxon>Caulobacteraceae</taxon>
        <taxon>Caulobacter</taxon>
    </lineage>
</organism>
<gene>
    <name evidence="1" type="ORF">QO010_002045</name>
</gene>
<name>A0ABU0IT93_9CAUL</name>
<evidence type="ECO:0000313" key="2">
    <source>
        <dbReference type="Proteomes" id="UP001228905"/>
    </source>
</evidence>
<dbReference type="EMBL" id="JAUSVS010000003">
    <property type="protein sequence ID" value="MDQ0464264.1"/>
    <property type="molecule type" value="Genomic_DNA"/>
</dbReference>
<dbReference type="RefSeq" id="WP_307348819.1">
    <property type="nucleotide sequence ID" value="NZ_JAUSVS010000003.1"/>
</dbReference>
<comment type="caution">
    <text evidence="1">The sequence shown here is derived from an EMBL/GenBank/DDBJ whole genome shotgun (WGS) entry which is preliminary data.</text>
</comment>
<evidence type="ECO:0000313" key="1">
    <source>
        <dbReference type="EMBL" id="MDQ0464264.1"/>
    </source>
</evidence>
<dbReference type="Proteomes" id="UP001228905">
    <property type="component" value="Unassembled WGS sequence"/>
</dbReference>
<accession>A0ABU0IT93</accession>
<reference evidence="1 2" key="1">
    <citation type="submission" date="2023-07" db="EMBL/GenBank/DDBJ databases">
        <title>Genomic Encyclopedia of Type Strains, Phase IV (KMG-IV): sequencing the most valuable type-strain genomes for metagenomic binning, comparative biology and taxonomic classification.</title>
        <authorList>
            <person name="Goeker M."/>
        </authorList>
    </citation>
    <scope>NUCLEOTIDE SEQUENCE [LARGE SCALE GENOMIC DNA]</scope>
    <source>
        <strain evidence="1 2">DSM 18695</strain>
    </source>
</reference>
<proteinExistence type="predicted"/>